<dbReference type="Pfam" id="PF03544">
    <property type="entry name" value="TonB_C"/>
    <property type="match status" value="1"/>
</dbReference>
<dbReference type="InterPro" id="IPR051045">
    <property type="entry name" value="TonB-dependent_transducer"/>
</dbReference>
<feature type="domain" description="TonB C-terminal" evidence="10">
    <location>
        <begin position="42"/>
        <end position="133"/>
    </location>
</feature>
<comment type="subcellular location">
    <subcellularLocation>
        <location evidence="1">Cell inner membrane</location>
        <topology evidence="1">Single-pass membrane protein</topology>
        <orientation evidence="1">Periplasmic side</orientation>
    </subcellularLocation>
</comment>
<dbReference type="PROSITE" id="PS52015">
    <property type="entry name" value="TONB_CTD"/>
    <property type="match status" value="1"/>
</dbReference>
<dbReference type="EMBL" id="UINC01128315">
    <property type="protein sequence ID" value="SVD07987.1"/>
    <property type="molecule type" value="Genomic_DNA"/>
</dbReference>
<accession>A0A382SFJ9</accession>
<evidence type="ECO:0000256" key="6">
    <source>
        <dbReference type="ARBA" id="ARBA00022692"/>
    </source>
</evidence>
<keyword evidence="9" id="KW-0472">Membrane</keyword>
<evidence type="ECO:0000313" key="11">
    <source>
        <dbReference type="EMBL" id="SVD07987.1"/>
    </source>
</evidence>
<gene>
    <name evidence="11" type="ORF">METZ01_LOCUS360841</name>
</gene>
<evidence type="ECO:0000256" key="9">
    <source>
        <dbReference type="ARBA" id="ARBA00023136"/>
    </source>
</evidence>
<keyword evidence="4" id="KW-1003">Cell membrane</keyword>
<name>A0A382SFJ9_9ZZZZ</name>
<dbReference type="GO" id="GO:0030288">
    <property type="term" value="C:outer membrane-bounded periplasmic space"/>
    <property type="evidence" value="ECO:0007669"/>
    <property type="project" value="InterPro"/>
</dbReference>
<keyword evidence="6" id="KW-0812">Transmembrane</keyword>
<dbReference type="GO" id="GO:0031992">
    <property type="term" value="F:energy transducer activity"/>
    <property type="evidence" value="ECO:0007669"/>
    <property type="project" value="InterPro"/>
</dbReference>
<evidence type="ECO:0000256" key="3">
    <source>
        <dbReference type="ARBA" id="ARBA00022448"/>
    </source>
</evidence>
<evidence type="ECO:0000256" key="2">
    <source>
        <dbReference type="ARBA" id="ARBA00006555"/>
    </source>
</evidence>
<keyword evidence="3" id="KW-0813">Transport</keyword>
<comment type="similarity">
    <text evidence="2">Belongs to the TonB family.</text>
</comment>
<dbReference type="GO" id="GO:0055085">
    <property type="term" value="P:transmembrane transport"/>
    <property type="evidence" value="ECO:0007669"/>
    <property type="project" value="InterPro"/>
</dbReference>
<protein>
    <recommendedName>
        <fullName evidence="10">TonB C-terminal domain-containing protein</fullName>
    </recommendedName>
</protein>
<sequence length="133" mass="14810">MAFTNNFIHRSLLFLVIFATCFFLSTSVLSAAKHKGIIGEDGIEIEVTCVFCSPPTYPRNAIRLGREGYVVVVFDVDTDGSVLDPYVVESEPTGVFERAAIKAVRKWLYAPPNHNEVSVKVNEVRAKLSFNLQ</sequence>
<evidence type="ECO:0000256" key="8">
    <source>
        <dbReference type="ARBA" id="ARBA00022989"/>
    </source>
</evidence>
<keyword evidence="8" id="KW-1133">Transmembrane helix</keyword>
<proteinExistence type="inferred from homology"/>
<keyword evidence="5" id="KW-0997">Cell inner membrane</keyword>
<dbReference type="PRINTS" id="PR01374">
    <property type="entry name" value="TONBPROTEIN"/>
</dbReference>
<dbReference type="AlphaFoldDB" id="A0A382SFJ9"/>
<dbReference type="Gene3D" id="3.30.1150.10">
    <property type="match status" value="1"/>
</dbReference>
<organism evidence="11">
    <name type="scientific">marine metagenome</name>
    <dbReference type="NCBI Taxonomy" id="408172"/>
    <lineage>
        <taxon>unclassified sequences</taxon>
        <taxon>metagenomes</taxon>
        <taxon>ecological metagenomes</taxon>
    </lineage>
</organism>
<dbReference type="InterPro" id="IPR006260">
    <property type="entry name" value="TonB/TolA_C"/>
</dbReference>
<evidence type="ECO:0000256" key="7">
    <source>
        <dbReference type="ARBA" id="ARBA00022927"/>
    </source>
</evidence>
<evidence type="ECO:0000256" key="5">
    <source>
        <dbReference type="ARBA" id="ARBA00022519"/>
    </source>
</evidence>
<dbReference type="GO" id="GO:0015031">
    <property type="term" value="P:protein transport"/>
    <property type="evidence" value="ECO:0007669"/>
    <property type="project" value="UniProtKB-KW"/>
</dbReference>
<dbReference type="NCBIfam" id="TIGR01352">
    <property type="entry name" value="tonB_Cterm"/>
    <property type="match status" value="1"/>
</dbReference>
<dbReference type="InterPro" id="IPR003538">
    <property type="entry name" value="TonB"/>
</dbReference>
<keyword evidence="7" id="KW-0653">Protein transport</keyword>
<dbReference type="PANTHER" id="PTHR33446">
    <property type="entry name" value="PROTEIN TONB-RELATED"/>
    <property type="match status" value="1"/>
</dbReference>
<dbReference type="GO" id="GO:0015891">
    <property type="term" value="P:siderophore transport"/>
    <property type="evidence" value="ECO:0007669"/>
    <property type="project" value="InterPro"/>
</dbReference>
<dbReference type="SUPFAM" id="SSF74653">
    <property type="entry name" value="TolA/TonB C-terminal domain"/>
    <property type="match status" value="1"/>
</dbReference>
<evidence type="ECO:0000259" key="10">
    <source>
        <dbReference type="PROSITE" id="PS52015"/>
    </source>
</evidence>
<reference evidence="11" key="1">
    <citation type="submission" date="2018-05" db="EMBL/GenBank/DDBJ databases">
        <authorList>
            <person name="Lanie J.A."/>
            <person name="Ng W.-L."/>
            <person name="Kazmierczak K.M."/>
            <person name="Andrzejewski T.M."/>
            <person name="Davidsen T.M."/>
            <person name="Wayne K.J."/>
            <person name="Tettelin H."/>
            <person name="Glass J.I."/>
            <person name="Rusch D."/>
            <person name="Podicherti R."/>
            <person name="Tsui H.-C.T."/>
            <person name="Winkler M.E."/>
        </authorList>
    </citation>
    <scope>NUCLEOTIDE SEQUENCE</scope>
</reference>
<evidence type="ECO:0000256" key="4">
    <source>
        <dbReference type="ARBA" id="ARBA00022475"/>
    </source>
</evidence>
<dbReference type="InterPro" id="IPR037682">
    <property type="entry name" value="TonB_C"/>
</dbReference>
<dbReference type="GO" id="GO:0005886">
    <property type="term" value="C:plasma membrane"/>
    <property type="evidence" value="ECO:0007669"/>
    <property type="project" value="UniProtKB-SubCell"/>
</dbReference>
<evidence type="ECO:0000256" key="1">
    <source>
        <dbReference type="ARBA" id="ARBA00004383"/>
    </source>
</evidence>